<evidence type="ECO:0000256" key="7">
    <source>
        <dbReference type="ARBA" id="ARBA00022777"/>
    </source>
</evidence>
<dbReference type="Pfam" id="PF00359">
    <property type="entry name" value="PTS_EIIA_2"/>
    <property type="match status" value="1"/>
</dbReference>
<comment type="caution">
    <text evidence="12">The sequence shown here is derived from an EMBL/GenBank/DDBJ whole genome shotgun (WGS) entry which is preliminary data.</text>
</comment>
<organism evidence="12 13">
    <name type="scientific">Peptacetobacter hiranonis (strain DSM 13275 / JCM 10541 / KCTC 15199 / TO-931)</name>
    <name type="common">Clostridium hiranonis</name>
    <dbReference type="NCBI Taxonomy" id="500633"/>
    <lineage>
        <taxon>Bacteria</taxon>
        <taxon>Bacillati</taxon>
        <taxon>Bacillota</taxon>
        <taxon>Clostridia</taxon>
        <taxon>Peptostreptococcales</taxon>
        <taxon>Peptostreptococcaceae</taxon>
        <taxon>Peptacetobacter</taxon>
    </lineage>
</organism>
<evidence type="ECO:0000256" key="5">
    <source>
        <dbReference type="ARBA" id="ARBA00022679"/>
    </source>
</evidence>
<accession>B6FXG0</accession>
<keyword evidence="7" id="KW-0418">Kinase</keyword>
<dbReference type="PROSITE" id="PS00372">
    <property type="entry name" value="PTS_EIIA_TYPE_2_HIS"/>
    <property type="match status" value="1"/>
</dbReference>
<dbReference type="SUPFAM" id="SSF55804">
    <property type="entry name" value="Phoshotransferase/anion transport protein"/>
    <property type="match status" value="1"/>
</dbReference>
<dbReference type="InterPro" id="IPR002178">
    <property type="entry name" value="PTS_EIIA_type-2_dom"/>
</dbReference>
<keyword evidence="12" id="KW-0670">Pyruvate</keyword>
<evidence type="ECO:0000256" key="10">
    <source>
        <dbReference type="ARBA" id="ARBA00042072"/>
    </source>
</evidence>
<keyword evidence="13" id="KW-1185">Reference proteome</keyword>
<dbReference type="eggNOG" id="COG1762">
    <property type="taxonomic scope" value="Bacteria"/>
</dbReference>
<reference evidence="12 13" key="1">
    <citation type="submission" date="2008-09" db="EMBL/GenBank/DDBJ databases">
        <authorList>
            <person name="Fulton L."/>
            <person name="Clifton S."/>
            <person name="Fulton B."/>
            <person name="Xu J."/>
            <person name="Minx P."/>
            <person name="Pepin K.H."/>
            <person name="Johnson M."/>
            <person name="Thiruvilangam P."/>
            <person name="Bhonagiri V."/>
            <person name="Nash W.E."/>
            <person name="Mardis E.R."/>
            <person name="Wilson R.K."/>
        </authorList>
    </citation>
    <scope>NUCLEOTIDE SEQUENCE [LARGE SCALE GENOMIC DNA]</scope>
    <source>
        <strain evidence="12 13">DSM 13275</strain>
    </source>
</reference>
<dbReference type="RefSeq" id="WP_006439488.1">
    <property type="nucleotide sequence ID" value="NZ_DS995355.1"/>
</dbReference>
<dbReference type="PANTHER" id="PTHR36203:SF1">
    <property type="entry name" value="ASCORBATE-SPECIFIC PTS SYSTEM EIIA COMPONENT"/>
    <property type="match status" value="1"/>
</dbReference>
<evidence type="ECO:0000256" key="8">
    <source>
        <dbReference type="ARBA" id="ARBA00037387"/>
    </source>
</evidence>
<dbReference type="EMBL" id="ABWP01000020">
    <property type="protein sequence ID" value="EEA85810.1"/>
    <property type="molecule type" value="Genomic_DNA"/>
</dbReference>
<dbReference type="HOGENOM" id="CLU_072531_2_0_9"/>
<keyword evidence="2" id="KW-0813">Transport</keyword>
<comment type="function">
    <text evidence="8">The phosphoenolpyruvate-dependent sugar phosphotransferase system (sugar PTS), a major carbohydrate active transport system, catalyzes the phosphorylation of incoming sugar substrates concomitantly with their translocation across the cell membrane. The enzyme II UlaABC PTS system is involved in ascorbate transport.</text>
</comment>
<dbReference type="Gene3D" id="3.40.930.10">
    <property type="entry name" value="Mannitol-specific EII, Chain A"/>
    <property type="match status" value="1"/>
</dbReference>
<evidence type="ECO:0000259" key="11">
    <source>
        <dbReference type="PROSITE" id="PS51094"/>
    </source>
</evidence>
<dbReference type="OrthoDB" id="369398at2"/>
<evidence type="ECO:0000256" key="3">
    <source>
        <dbReference type="ARBA" id="ARBA00022490"/>
    </source>
</evidence>
<dbReference type="AlphaFoldDB" id="B6FXG0"/>
<dbReference type="PANTHER" id="PTHR36203">
    <property type="entry name" value="ASCORBATE-SPECIFIC PTS SYSTEM EIIA COMPONENT"/>
    <property type="match status" value="1"/>
</dbReference>
<dbReference type="InterPro" id="IPR016152">
    <property type="entry name" value="PTrfase/Anion_transptr"/>
</dbReference>
<dbReference type="InterPro" id="IPR051351">
    <property type="entry name" value="Ascorbate-PTS_EIIA_comp"/>
</dbReference>
<reference evidence="12 13" key="2">
    <citation type="submission" date="2008-10" db="EMBL/GenBank/DDBJ databases">
        <title>Draft genome sequence of Clostridium hiranonis (DSM 13275).</title>
        <authorList>
            <person name="Sudarsanam P."/>
            <person name="Ley R."/>
            <person name="Guruge J."/>
            <person name="Turnbaugh P.J."/>
            <person name="Mahowald M."/>
            <person name="Liep D."/>
            <person name="Gordon J."/>
        </authorList>
    </citation>
    <scope>NUCLEOTIDE SEQUENCE [LARGE SCALE GENOMIC DNA]</scope>
    <source>
        <strain evidence="12 13">DSM 13275</strain>
    </source>
</reference>
<sequence length="133" mass="15158">MIVKVIDEVKNYEEAIKLSCDELVKNGSIEDRYYDAILSKIEEFGAYFCIADHIAMPHARPEDGALKTDLCVLKLNKEVDFLGKPIKIFFTITAVDSSSHIETIKKLAEICMNKEKVEKILNSNNEKEIMEVM</sequence>
<dbReference type="CDD" id="cd00211">
    <property type="entry name" value="PTS_IIA_fru"/>
    <property type="match status" value="1"/>
</dbReference>
<dbReference type="STRING" id="500633.CLOHIR_00559"/>
<evidence type="ECO:0000256" key="6">
    <source>
        <dbReference type="ARBA" id="ARBA00022683"/>
    </source>
</evidence>
<evidence type="ECO:0000256" key="4">
    <source>
        <dbReference type="ARBA" id="ARBA00022553"/>
    </source>
</evidence>
<dbReference type="PROSITE" id="PS51094">
    <property type="entry name" value="PTS_EIIA_TYPE_2"/>
    <property type="match status" value="1"/>
</dbReference>
<evidence type="ECO:0000256" key="1">
    <source>
        <dbReference type="ARBA" id="ARBA00004496"/>
    </source>
</evidence>
<keyword evidence="3" id="KW-0963">Cytoplasm</keyword>
<dbReference type="GO" id="GO:0016301">
    <property type="term" value="F:kinase activity"/>
    <property type="evidence" value="ECO:0007669"/>
    <property type="project" value="UniProtKB-KW"/>
</dbReference>
<name>B6FXG0_PEPHT</name>
<evidence type="ECO:0000313" key="12">
    <source>
        <dbReference type="EMBL" id="EEA85810.1"/>
    </source>
</evidence>
<keyword evidence="4" id="KW-0597">Phosphoprotein</keyword>
<keyword evidence="6" id="KW-0598">Phosphotransferase system</keyword>
<dbReference type="GO" id="GO:0005737">
    <property type="term" value="C:cytoplasm"/>
    <property type="evidence" value="ECO:0007669"/>
    <property type="project" value="UniProtKB-SubCell"/>
</dbReference>
<comment type="subcellular location">
    <subcellularLocation>
        <location evidence="1">Cytoplasm</location>
    </subcellularLocation>
</comment>
<evidence type="ECO:0000256" key="2">
    <source>
        <dbReference type="ARBA" id="ARBA00022448"/>
    </source>
</evidence>
<evidence type="ECO:0000256" key="9">
    <source>
        <dbReference type="ARBA" id="ARBA00041175"/>
    </source>
</evidence>
<keyword evidence="5 12" id="KW-0808">Transferase</keyword>
<evidence type="ECO:0000313" key="13">
    <source>
        <dbReference type="Proteomes" id="UP000003178"/>
    </source>
</evidence>
<proteinExistence type="predicted"/>
<dbReference type="GO" id="GO:0009401">
    <property type="term" value="P:phosphoenolpyruvate-dependent sugar phosphotransferase system"/>
    <property type="evidence" value="ECO:0007669"/>
    <property type="project" value="UniProtKB-KW"/>
</dbReference>
<dbReference type="Proteomes" id="UP000003178">
    <property type="component" value="Unassembled WGS sequence"/>
</dbReference>
<protein>
    <recommendedName>
        <fullName evidence="9">Ascorbate-specific PTS system EIIA component</fullName>
    </recommendedName>
    <alternativeName>
        <fullName evidence="10">Ascorbate-specific phosphotransferase enzyme IIA component</fullName>
    </alternativeName>
</protein>
<gene>
    <name evidence="12" type="ORF">CLOHIR_00559</name>
</gene>
<feature type="domain" description="PTS EIIA type-2" evidence="11">
    <location>
        <begin position="1"/>
        <end position="133"/>
    </location>
</feature>